<keyword evidence="5" id="KW-1185">Reference proteome</keyword>
<evidence type="ECO:0000256" key="2">
    <source>
        <dbReference type="SAM" id="MobiDB-lite"/>
    </source>
</evidence>
<sequence>MSNHGKRKDPGASGSQPTPSSTATSSKRVRIDDRHNASEVDDLDHFGGDLDLDELEKKRNRRARKASAAASELDAAETSDEDGADGGTYRRKADKSRQADFGDDDHDMFDLDDDDDDTKDVFASKPQAGSRFSQAPVGLDEIGEGQEFGSKKRSALDEDDDAVGLGNSDGDEMDPELELEDSDKEGENSDDAIDLNAQAERTPPTSPGGTPLPKDARRSSFNKGRASQRKKRGPKITGFNMKDEMRTGRFDDEGNYHENSRDPDAQHDAWLTGVYSKSKIRQAKAAHDRRLREAREREAIAQDQDGDEDDVKLKLINYMMRHETVQQTLQRLGKAAAQARKQQTDTKADKATTAPALQAVQDVEAVTHLSSVLMSRFGLLTVYETTYLSLLEDVHRSGLVRRTYDPAARFDSDSASSKTAADSEVAAPSALTNASKRTDTRTDAGPTDLWEYKWAPSYLAAAARASGSPVAPEVEIFGPFSQPDLRSWAQGGYFGDRCDRILLRKAGSKDGWQTYPQAFDAA</sequence>
<dbReference type="PROSITE" id="PS50829">
    <property type="entry name" value="GYF"/>
    <property type="match status" value="1"/>
</dbReference>
<gene>
    <name evidence="4" type="ORF">BCV70DRAFT_192196</name>
</gene>
<feature type="compositionally biased region" description="Low complexity" evidence="2">
    <location>
        <begin position="11"/>
        <end position="26"/>
    </location>
</feature>
<protein>
    <recommendedName>
        <fullName evidence="3">GYF domain-containing protein</fullName>
    </recommendedName>
</protein>
<dbReference type="FunCoup" id="A0A317XM42">
    <property type="interactions" value="549"/>
</dbReference>
<evidence type="ECO:0000259" key="3">
    <source>
        <dbReference type="PROSITE" id="PS50829"/>
    </source>
</evidence>
<feature type="compositionally biased region" description="Basic and acidic residues" evidence="2">
    <location>
        <begin position="241"/>
        <end position="265"/>
    </location>
</feature>
<feature type="compositionally biased region" description="Acidic residues" evidence="2">
    <location>
        <begin position="101"/>
        <end position="118"/>
    </location>
</feature>
<accession>A0A317XM42</accession>
<organism evidence="4 5">
    <name type="scientific">Testicularia cyperi</name>
    <dbReference type="NCBI Taxonomy" id="1882483"/>
    <lineage>
        <taxon>Eukaryota</taxon>
        <taxon>Fungi</taxon>
        <taxon>Dikarya</taxon>
        <taxon>Basidiomycota</taxon>
        <taxon>Ustilaginomycotina</taxon>
        <taxon>Ustilaginomycetes</taxon>
        <taxon>Ustilaginales</taxon>
        <taxon>Anthracoideaceae</taxon>
        <taxon>Testicularia</taxon>
    </lineage>
</organism>
<dbReference type="AlphaFoldDB" id="A0A317XM42"/>
<dbReference type="OrthoDB" id="331341at2759"/>
<feature type="region of interest" description="Disordered" evidence="2">
    <location>
        <begin position="409"/>
        <end position="442"/>
    </location>
</feature>
<dbReference type="InterPro" id="IPR003169">
    <property type="entry name" value="GYF"/>
</dbReference>
<reference evidence="4 5" key="1">
    <citation type="journal article" date="2018" name="Mol. Biol. Evol.">
        <title>Broad Genomic Sampling Reveals a Smut Pathogenic Ancestry of the Fungal Clade Ustilaginomycotina.</title>
        <authorList>
            <person name="Kijpornyongpan T."/>
            <person name="Mondo S.J."/>
            <person name="Barry K."/>
            <person name="Sandor L."/>
            <person name="Lee J."/>
            <person name="Lipzen A."/>
            <person name="Pangilinan J."/>
            <person name="LaButti K."/>
            <person name="Hainaut M."/>
            <person name="Henrissat B."/>
            <person name="Grigoriev I.V."/>
            <person name="Spatafora J.W."/>
            <person name="Aime M.C."/>
        </authorList>
    </citation>
    <scope>NUCLEOTIDE SEQUENCE [LARGE SCALE GENOMIC DNA]</scope>
    <source>
        <strain evidence="4 5">MCA 3645</strain>
    </source>
</reference>
<proteinExistence type="predicted"/>
<feature type="compositionally biased region" description="Low complexity" evidence="2">
    <location>
        <begin position="413"/>
        <end position="423"/>
    </location>
</feature>
<feature type="region of interest" description="Disordered" evidence="2">
    <location>
        <begin position="1"/>
        <end position="265"/>
    </location>
</feature>
<dbReference type="Proteomes" id="UP000246740">
    <property type="component" value="Unassembled WGS sequence"/>
</dbReference>
<dbReference type="InParanoid" id="A0A317XM42"/>
<keyword evidence="1" id="KW-0175">Coiled coil</keyword>
<dbReference type="SUPFAM" id="SSF55277">
    <property type="entry name" value="GYF domain"/>
    <property type="match status" value="1"/>
</dbReference>
<evidence type="ECO:0000313" key="5">
    <source>
        <dbReference type="Proteomes" id="UP000246740"/>
    </source>
</evidence>
<dbReference type="InterPro" id="IPR035445">
    <property type="entry name" value="GYF-like_dom_sf"/>
</dbReference>
<dbReference type="STRING" id="1882483.A0A317XM42"/>
<feature type="coiled-coil region" evidence="1">
    <location>
        <begin position="277"/>
        <end position="342"/>
    </location>
</feature>
<evidence type="ECO:0000256" key="1">
    <source>
        <dbReference type="SAM" id="Coils"/>
    </source>
</evidence>
<dbReference type="InterPro" id="IPR039905">
    <property type="entry name" value="CD2BP2/Lin1"/>
</dbReference>
<dbReference type="PANTHER" id="PTHR13138">
    <property type="entry name" value="PROTEIN LIN1"/>
    <property type="match status" value="1"/>
</dbReference>
<feature type="compositionally biased region" description="Acidic residues" evidence="2">
    <location>
        <begin position="169"/>
        <end position="193"/>
    </location>
</feature>
<feature type="compositionally biased region" description="Basic and acidic residues" evidence="2">
    <location>
        <begin position="29"/>
        <end position="48"/>
    </location>
</feature>
<dbReference type="GO" id="GO:0005682">
    <property type="term" value="C:U5 snRNP"/>
    <property type="evidence" value="ECO:0007669"/>
    <property type="project" value="InterPro"/>
</dbReference>
<dbReference type="Gene3D" id="3.30.1490.40">
    <property type="match status" value="1"/>
</dbReference>
<feature type="domain" description="GYF" evidence="3">
    <location>
        <begin position="447"/>
        <end position="522"/>
    </location>
</feature>
<name>A0A317XM42_9BASI</name>
<feature type="compositionally biased region" description="Acidic residues" evidence="2">
    <location>
        <begin position="74"/>
        <end position="84"/>
    </location>
</feature>
<evidence type="ECO:0000313" key="4">
    <source>
        <dbReference type="EMBL" id="PWY99141.1"/>
    </source>
</evidence>
<dbReference type="EMBL" id="KZ819196">
    <property type="protein sequence ID" value="PWY99141.1"/>
    <property type="molecule type" value="Genomic_DNA"/>
</dbReference>
<dbReference type="PANTHER" id="PTHR13138:SF3">
    <property type="entry name" value="CD2 ANTIGEN CYTOPLASMIC TAIL-BINDING PROTEIN 2"/>
    <property type="match status" value="1"/>
</dbReference>